<evidence type="ECO:0000313" key="5">
    <source>
        <dbReference type="Proteomes" id="UP000631653"/>
    </source>
</evidence>
<feature type="domain" description="FecR N-terminal" evidence="3">
    <location>
        <begin position="42"/>
        <end position="79"/>
    </location>
</feature>
<dbReference type="PIRSF" id="PIRSF018266">
    <property type="entry name" value="FecR"/>
    <property type="match status" value="1"/>
</dbReference>
<dbReference type="PANTHER" id="PTHR30273:SF2">
    <property type="entry name" value="PROTEIN FECR"/>
    <property type="match status" value="1"/>
</dbReference>
<dbReference type="EMBL" id="WOSY01000012">
    <property type="protein sequence ID" value="NHN89434.1"/>
    <property type="molecule type" value="Genomic_DNA"/>
</dbReference>
<dbReference type="InterPro" id="IPR012373">
    <property type="entry name" value="Ferrdict_sens_TM"/>
</dbReference>
<dbReference type="Proteomes" id="UP000631653">
    <property type="component" value="Unassembled WGS sequence"/>
</dbReference>
<protein>
    <submittedName>
        <fullName evidence="4">DUF4880 domain-containing protein</fullName>
    </submittedName>
</protein>
<proteinExistence type="predicted"/>
<keyword evidence="1" id="KW-0812">Transmembrane</keyword>
<organism evidence="4 5">
    <name type="scientific">Acetobacter conturbans</name>
    <dbReference type="NCBI Taxonomy" id="1737472"/>
    <lineage>
        <taxon>Bacteria</taxon>
        <taxon>Pseudomonadati</taxon>
        <taxon>Pseudomonadota</taxon>
        <taxon>Alphaproteobacteria</taxon>
        <taxon>Acetobacterales</taxon>
        <taxon>Acetobacteraceae</taxon>
        <taxon>Acetobacter</taxon>
    </lineage>
</organism>
<accession>A0ABX0K2S3</accession>
<evidence type="ECO:0000256" key="1">
    <source>
        <dbReference type="SAM" id="Phobius"/>
    </source>
</evidence>
<reference evidence="4 5" key="1">
    <citation type="journal article" date="2020" name="Int. J. Syst. Evol. Microbiol.">
        <title>Novel acetic acid bacteria from cider fermentations: Acetobacter conturbans sp. nov. and Acetobacter fallax sp. nov.</title>
        <authorList>
            <person name="Sombolestani A.S."/>
            <person name="Cleenwerck I."/>
            <person name="Cnockaert M."/>
            <person name="Borremans W."/>
            <person name="Wieme A.D."/>
            <person name="De Vuyst L."/>
            <person name="Vandamme P."/>
        </authorList>
    </citation>
    <scope>NUCLEOTIDE SEQUENCE [LARGE SCALE GENOMIC DNA]</scope>
    <source>
        <strain evidence="4 5">LMG 1627</strain>
    </source>
</reference>
<sequence>MTFRSSLPRVHRFIFPAPERSRQVRPVGGRCVTESRNPDEVAAGWYVYLREEPDDPELRQQFEAWLHESPLHRQAWAEINETLGVLASAPPERRERNSARRWWGRPANDRRGSRRMRTVAFAGAAMAACVAAFVLVPDLTLRLRADHYTQAGTTQAIRLADGSEVILAPRSALTVHMTAHARRIDLLRGEAWFVVHHDTSRPFSVVAGPVTTTDIGTMFDARTDGEETSVAVREGAVHVFAQGGISLDRDLHAGERVDVKGGQVTVDTQSPETMGLWRDGMLVAQGNTIAEMAAALQPWTQTRIIIAHDTLAARKVSGSYDLRHPETSLQLIVHPYGGKVVSVTPWFALVTGR</sequence>
<keyword evidence="1" id="KW-0472">Membrane</keyword>
<name>A0ABX0K2S3_9PROT</name>
<keyword evidence="5" id="KW-1185">Reference proteome</keyword>
<comment type="caution">
    <text evidence="4">The sequence shown here is derived from an EMBL/GenBank/DDBJ whole genome shotgun (WGS) entry which is preliminary data.</text>
</comment>
<feature type="transmembrane region" description="Helical" evidence="1">
    <location>
        <begin position="118"/>
        <end position="136"/>
    </location>
</feature>
<evidence type="ECO:0000259" key="2">
    <source>
        <dbReference type="Pfam" id="PF04773"/>
    </source>
</evidence>
<dbReference type="InterPro" id="IPR032623">
    <property type="entry name" value="FecR_N"/>
</dbReference>
<dbReference type="Gene3D" id="2.60.120.1440">
    <property type="match status" value="1"/>
</dbReference>
<dbReference type="Pfam" id="PF16220">
    <property type="entry name" value="DUF4880"/>
    <property type="match status" value="1"/>
</dbReference>
<evidence type="ECO:0000313" key="4">
    <source>
        <dbReference type="EMBL" id="NHN89434.1"/>
    </source>
</evidence>
<evidence type="ECO:0000259" key="3">
    <source>
        <dbReference type="Pfam" id="PF16220"/>
    </source>
</evidence>
<gene>
    <name evidence="4" type="ORF">GOB81_12465</name>
</gene>
<dbReference type="Pfam" id="PF04773">
    <property type="entry name" value="FecR"/>
    <property type="match status" value="1"/>
</dbReference>
<dbReference type="PANTHER" id="PTHR30273">
    <property type="entry name" value="PERIPLASMIC SIGNAL SENSOR AND SIGMA FACTOR ACTIVATOR FECR-RELATED"/>
    <property type="match status" value="1"/>
</dbReference>
<keyword evidence="1" id="KW-1133">Transmembrane helix</keyword>
<feature type="domain" description="FecR protein" evidence="2">
    <location>
        <begin position="147"/>
        <end position="237"/>
    </location>
</feature>
<dbReference type="InterPro" id="IPR006860">
    <property type="entry name" value="FecR"/>
</dbReference>